<proteinExistence type="predicted"/>
<evidence type="ECO:0000259" key="1">
    <source>
        <dbReference type="Pfam" id="PF12728"/>
    </source>
</evidence>
<name>A0A2H1IH30_9MICO</name>
<sequence length="89" mass="9710">MATSTYAPTSSGDHYLNLNEAVALGYGAYQTLRRYIDDGRLPAVKIGSRVKVLRADLDGLAIPCRKTTFEDVERAVQRIVASAPPLTNE</sequence>
<dbReference type="RefSeq" id="WP_101544720.1">
    <property type="nucleotide sequence ID" value="NZ_FXYX01000004.1"/>
</dbReference>
<evidence type="ECO:0000313" key="2">
    <source>
        <dbReference type="EMBL" id="SMX74484.1"/>
    </source>
</evidence>
<evidence type="ECO:0000313" key="3">
    <source>
        <dbReference type="Proteomes" id="UP000234382"/>
    </source>
</evidence>
<dbReference type="Pfam" id="PF12728">
    <property type="entry name" value="HTH_17"/>
    <property type="match status" value="1"/>
</dbReference>
<accession>A0A2H1IH30</accession>
<dbReference type="EMBL" id="FXYX01000004">
    <property type="protein sequence ID" value="SMX74484.1"/>
    <property type="molecule type" value="Genomic_DNA"/>
</dbReference>
<dbReference type="AlphaFoldDB" id="A0A2H1IH30"/>
<keyword evidence="3" id="KW-1185">Reference proteome</keyword>
<dbReference type="InterPro" id="IPR041657">
    <property type="entry name" value="HTH_17"/>
</dbReference>
<dbReference type="Proteomes" id="UP000234382">
    <property type="component" value="Unassembled WGS sequence"/>
</dbReference>
<reference evidence="3" key="1">
    <citation type="submission" date="2017-03" db="EMBL/GenBank/DDBJ databases">
        <authorList>
            <person name="Monnet C."/>
        </authorList>
    </citation>
    <scope>NUCLEOTIDE SEQUENCE [LARGE SCALE GENOMIC DNA]</scope>
    <source>
        <strain evidence="3">ATCC 49514</strain>
    </source>
</reference>
<organism evidence="2 3">
    <name type="scientific">Brevibacterium iodinum ATCC 49514</name>
    <dbReference type="NCBI Taxonomy" id="1255616"/>
    <lineage>
        <taxon>Bacteria</taxon>
        <taxon>Bacillati</taxon>
        <taxon>Actinomycetota</taxon>
        <taxon>Actinomycetes</taxon>
        <taxon>Micrococcales</taxon>
        <taxon>Brevibacteriaceae</taxon>
        <taxon>Brevibacterium</taxon>
    </lineage>
</organism>
<feature type="domain" description="Helix-turn-helix" evidence="1">
    <location>
        <begin position="29"/>
        <end position="58"/>
    </location>
</feature>
<gene>
    <name evidence="2" type="ORF">BI49514_00932</name>
</gene>
<protein>
    <submittedName>
        <fullName evidence="2">DNA binding domain-containing protein, excisionase family</fullName>
    </submittedName>
</protein>